<keyword evidence="1" id="KW-0812">Transmembrane</keyword>
<evidence type="ECO:0000256" key="1">
    <source>
        <dbReference type="SAM" id="Phobius"/>
    </source>
</evidence>
<organism evidence="2 3">
    <name type="scientific">Halobacteriovorax marinus</name>
    <dbReference type="NCBI Taxonomy" id="97084"/>
    <lineage>
        <taxon>Bacteria</taxon>
        <taxon>Pseudomonadati</taxon>
        <taxon>Bdellovibrionota</taxon>
        <taxon>Bacteriovoracia</taxon>
        <taxon>Bacteriovoracales</taxon>
        <taxon>Halobacteriovoraceae</taxon>
        <taxon>Halobacteriovorax</taxon>
    </lineage>
</organism>
<proteinExistence type="predicted"/>
<dbReference type="Proteomes" id="UP000196531">
    <property type="component" value="Unassembled WGS sequence"/>
</dbReference>
<evidence type="ECO:0008006" key="4">
    <source>
        <dbReference type="Google" id="ProtNLM"/>
    </source>
</evidence>
<name>A0A1Y5FH04_9BACT</name>
<evidence type="ECO:0000313" key="3">
    <source>
        <dbReference type="Proteomes" id="UP000196531"/>
    </source>
</evidence>
<gene>
    <name evidence="2" type="ORF">A9Q84_05940</name>
</gene>
<feature type="transmembrane region" description="Helical" evidence="1">
    <location>
        <begin position="12"/>
        <end position="44"/>
    </location>
</feature>
<keyword evidence="1" id="KW-1133">Transmembrane helix</keyword>
<comment type="caution">
    <text evidence="2">The sequence shown here is derived from an EMBL/GenBank/DDBJ whole genome shotgun (WGS) entry which is preliminary data.</text>
</comment>
<dbReference type="AlphaFoldDB" id="A0A1Y5FH04"/>
<keyword evidence="1" id="KW-0472">Membrane</keyword>
<accession>A0A1Y5FH04</accession>
<dbReference type="EMBL" id="MAAO01000004">
    <property type="protein sequence ID" value="OUR98952.1"/>
    <property type="molecule type" value="Genomic_DNA"/>
</dbReference>
<evidence type="ECO:0000313" key="2">
    <source>
        <dbReference type="EMBL" id="OUR98952.1"/>
    </source>
</evidence>
<sequence length="209" mass="23050">MGLTYLPRWTFVAFIFSAIALFALVGIFGLISSILIYSIFLIIFRRVRKDLREDSNSSAGVIFSPVNGRVVKIVKNTEHSFFGKSYTSILIQVPFWKGLGLFFPVTSEIQDVKTSFESCPDHLVKFKLASGLEVGFSVGLNILRLVPQIVVLPGDRGKQKMNFGYLPFGGSVKVYIPSSLEVLINENDEVVAGQGILAGIPSDIEENLI</sequence>
<protein>
    <recommendedName>
        <fullName evidence="4">Phosphatidylserine decarboxylase</fullName>
    </recommendedName>
</protein>
<reference evidence="3" key="1">
    <citation type="journal article" date="2017" name="Proc. Natl. Acad. Sci. U.S.A.">
        <title>Simulation of Deepwater Horizon oil plume reveals substrate specialization within a complex community of hydrocarbon-degraders.</title>
        <authorList>
            <person name="Hu P."/>
            <person name="Dubinsky E.A."/>
            <person name="Probst A.J."/>
            <person name="Wang J."/>
            <person name="Sieber C.M.K."/>
            <person name="Tom L.M."/>
            <person name="Gardinali P."/>
            <person name="Banfield J.F."/>
            <person name="Atlas R.M."/>
            <person name="Andersen G.L."/>
        </authorList>
    </citation>
    <scope>NUCLEOTIDE SEQUENCE [LARGE SCALE GENOMIC DNA]</scope>
</reference>